<sequence>MTLNPDPASGPCIRTLTPDPGPRNMGGAPEADLNSSLWLHPRVDASSRPPVGAAPYGAAQLALAAAAAAALSAATVLGNALVLLSVGVNRRLRTVNNYFLLSLAAADLTVGLLSVNLYALYLLRGRWPLGAAACDAWLVVDYVASGASVMNLLVISLDRYFYVTRPLSYPAWRTGGTAGAMIGAAWLLSFVLWAPAILSWQTLGGERVVPDGECHIRLLASPAVTLATTLPSFYLPAFVMVGLYGRLSAGSRGRRRTAGPSARDFLLKRRSVAAGEPSDPSPNQSDCGAPKPGGNRKPSSGAGDAPEPQRRLADDKMETDSSSNADLRGKAAAAAFSSSSSGPGSRSQERRRLRVMARERRVTKTILAIVLAFILTWTPYNVMAVVAAFCHDCVPGAWWSAGYWLCYVNSAVNPACYALCNETFRKTFRSLLRCRGGEAAVRWR</sequence>
<dbReference type="InterPro" id="IPR000995">
    <property type="entry name" value="Musac_Ach_rcpt"/>
</dbReference>
<organism evidence="14 15">
    <name type="scientific">Liparis tanakae</name>
    <name type="common">Tanaka's snailfish</name>
    <dbReference type="NCBI Taxonomy" id="230148"/>
    <lineage>
        <taxon>Eukaryota</taxon>
        <taxon>Metazoa</taxon>
        <taxon>Chordata</taxon>
        <taxon>Craniata</taxon>
        <taxon>Vertebrata</taxon>
        <taxon>Euteleostomi</taxon>
        <taxon>Actinopterygii</taxon>
        <taxon>Neopterygii</taxon>
        <taxon>Teleostei</taxon>
        <taxon>Neoteleostei</taxon>
        <taxon>Acanthomorphata</taxon>
        <taxon>Eupercaria</taxon>
        <taxon>Perciformes</taxon>
        <taxon>Cottioidei</taxon>
        <taxon>Cottales</taxon>
        <taxon>Liparidae</taxon>
        <taxon>Liparis</taxon>
    </lineage>
</organism>
<feature type="transmembrane region" description="Helical" evidence="11">
    <location>
        <begin position="178"/>
        <end position="198"/>
    </location>
</feature>
<evidence type="ECO:0000313" key="15">
    <source>
        <dbReference type="Proteomes" id="UP000314294"/>
    </source>
</evidence>
<evidence type="ECO:0000256" key="8">
    <source>
        <dbReference type="ARBA" id="ARBA00023224"/>
    </source>
</evidence>
<dbReference type="GO" id="GO:0007187">
    <property type="term" value="P:G protein-coupled receptor signaling pathway, coupled to cyclic nucleotide second messenger"/>
    <property type="evidence" value="ECO:0007669"/>
    <property type="project" value="TreeGrafter"/>
</dbReference>
<gene>
    <name evidence="14" type="primary">CHRM4_2</name>
    <name evidence="14" type="ORF">EYF80_006250</name>
</gene>
<dbReference type="PANTHER" id="PTHR24247">
    <property type="entry name" value="5-HYDROXYTRYPTAMINE RECEPTOR"/>
    <property type="match status" value="1"/>
</dbReference>
<feature type="region of interest" description="Disordered" evidence="12">
    <location>
        <begin position="273"/>
        <end position="324"/>
    </location>
</feature>
<protein>
    <recommendedName>
        <fullName evidence="11">Muscarinic acetylcholine receptor</fullName>
    </recommendedName>
</protein>
<feature type="region of interest" description="Disordered" evidence="12">
    <location>
        <begin position="1"/>
        <end position="28"/>
    </location>
</feature>
<proteinExistence type="inferred from homology"/>
<evidence type="ECO:0000259" key="13">
    <source>
        <dbReference type="PROSITE" id="PS50262"/>
    </source>
</evidence>
<dbReference type="InterPro" id="IPR017452">
    <property type="entry name" value="GPCR_Rhodpsn_7TM"/>
</dbReference>
<evidence type="ECO:0000256" key="5">
    <source>
        <dbReference type="ARBA" id="ARBA00023040"/>
    </source>
</evidence>
<dbReference type="PANTHER" id="PTHR24247:SF180">
    <property type="entry name" value="MUSCARINIC ACETYLCHOLINE RECEPTOR M4"/>
    <property type="match status" value="1"/>
</dbReference>
<keyword evidence="7 10" id="KW-0675">Receptor</keyword>
<dbReference type="PRINTS" id="PR00243">
    <property type="entry name" value="MUSCARINICR"/>
</dbReference>
<evidence type="ECO:0000256" key="10">
    <source>
        <dbReference type="RuleBase" id="RU000688"/>
    </source>
</evidence>
<name>A0A4Z2IZ54_9TELE</name>
<evidence type="ECO:0000256" key="12">
    <source>
        <dbReference type="SAM" id="MobiDB-lite"/>
    </source>
</evidence>
<evidence type="ECO:0000256" key="4">
    <source>
        <dbReference type="ARBA" id="ARBA00023018"/>
    </source>
</evidence>
<dbReference type="GO" id="GO:0004993">
    <property type="term" value="F:G protein-coupled serotonin receptor activity"/>
    <property type="evidence" value="ECO:0007669"/>
    <property type="project" value="TreeGrafter"/>
</dbReference>
<evidence type="ECO:0000256" key="6">
    <source>
        <dbReference type="ARBA" id="ARBA00023136"/>
    </source>
</evidence>
<keyword evidence="2 10" id="KW-0812">Transmembrane</keyword>
<feature type="transmembrane region" description="Helical" evidence="11">
    <location>
        <begin position="401"/>
        <end position="420"/>
    </location>
</feature>
<keyword evidence="3 11" id="KW-1133">Transmembrane helix</keyword>
<comment type="caution">
    <text evidence="14">The sequence shown here is derived from an EMBL/GenBank/DDBJ whole genome shotgun (WGS) entry which is preliminary data.</text>
</comment>
<comment type="similarity">
    <text evidence="11">Belongs to the G-protein coupled receptor 1 family. Muscarinic acetylcholine receptor subfamily.</text>
</comment>
<evidence type="ECO:0000256" key="1">
    <source>
        <dbReference type="ARBA" id="ARBA00022475"/>
    </source>
</evidence>
<evidence type="ECO:0000256" key="9">
    <source>
        <dbReference type="ARBA" id="ARBA00023257"/>
    </source>
</evidence>
<dbReference type="GO" id="GO:0007197">
    <property type="term" value="P:adenylate cyclase-inhibiting G protein-coupled acetylcholine receptor signaling pathway"/>
    <property type="evidence" value="ECO:0007669"/>
    <property type="project" value="TreeGrafter"/>
</dbReference>
<feature type="compositionally biased region" description="Basic and acidic residues" evidence="12">
    <location>
        <begin position="307"/>
        <end position="319"/>
    </location>
</feature>
<keyword evidence="15" id="KW-1185">Reference proteome</keyword>
<dbReference type="PRINTS" id="PR00237">
    <property type="entry name" value="GPCRRHODOPSN"/>
</dbReference>
<feature type="transmembrane region" description="Helical" evidence="11">
    <location>
        <begin position="136"/>
        <end position="157"/>
    </location>
</feature>
<accession>A0A4Z2IZ54</accession>
<dbReference type="PROSITE" id="PS50262">
    <property type="entry name" value="G_PROTEIN_RECEP_F1_2"/>
    <property type="match status" value="1"/>
</dbReference>
<feature type="transmembrane region" description="Helical" evidence="11">
    <location>
        <begin position="61"/>
        <end position="86"/>
    </location>
</feature>
<dbReference type="GO" id="GO:0045211">
    <property type="term" value="C:postsynaptic membrane"/>
    <property type="evidence" value="ECO:0007669"/>
    <property type="project" value="UniProtKB-SubCell"/>
</dbReference>
<dbReference type="OrthoDB" id="10071887at2759"/>
<keyword evidence="1 11" id="KW-1003">Cell membrane</keyword>
<comment type="subcellular location">
    <subcellularLocation>
        <location evidence="11">Cell membrane</location>
        <topology evidence="11">Multi-pass membrane protein</topology>
    </subcellularLocation>
    <subcellularLocation>
        <location evidence="11">Postsynaptic cell membrane</location>
        <topology evidence="11">Multi-pass membrane protein</topology>
    </subcellularLocation>
</comment>
<keyword evidence="6 11" id="KW-0472">Membrane</keyword>
<feature type="domain" description="G-protein coupled receptors family 1 profile" evidence="13">
    <location>
        <begin position="78"/>
        <end position="417"/>
    </location>
</feature>
<evidence type="ECO:0000256" key="2">
    <source>
        <dbReference type="ARBA" id="ARBA00022692"/>
    </source>
</evidence>
<feature type="transmembrane region" description="Helical" evidence="11">
    <location>
        <begin position="218"/>
        <end position="245"/>
    </location>
</feature>
<dbReference type="GO" id="GO:0016907">
    <property type="term" value="F:G protein-coupled acetylcholine receptor activity"/>
    <property type="evidence" value="ECO:0007669"/>
    <property type="project" value="UniProtKB-UniRule"/>
</dbReference>
<comment type="function">
    <text evidence="11">The muscarinic acetylcholine receptor mediates various cellular responses, including inhibition of adenylate cyclase, breakdown of phosphoinositides and modulation of potassium channels through the action of G proteins.</text>
</comment>
<dbReference type="SMART" id="SM01381">
    <property type="entry name" value="7TM_GPCR_Srsx"/>
    <property type="match status" value="1"/>
</dbReference>
<evidence type="ECO:0000256" key="7">
    <source>
        <dbReference type="ARBA" id="ARBA00023170"/>
    </source>
</evidence>
<dbReference type="CDD" id="cd15049">
    <property type="entry name" value="7tmA_mAChR"/>
    <property type="match status" value="1"/>
</dbReference>
<dbReference type="GO" id="GO:0030425">
    <property type="term" value="C:dendrite"/>
    <property type="evidence" value="ECO:0007669"/>
    <property type="project" value="TreeGrafter"/>
</dbReference>
<dbReference type="InterPro" id="IPR000276">
    <property type="entry name" value="GPCR_Rhodpsn"/>
</dbReference>
<evidence type="ECO:0000256" key="3">
    <source>
        <dbReference type="ARBA" id="ARBA00022989"/>
    </source>
</evidence>
<keyword evidence="9 11" id="KW-0628">Postsynaptic cell membrane</keyword>
<reference evidence="14 15" key="1">
    <citation type="submission" date="2019-03" db="EMBL/GenBank/DDBJ databases">
        <title>First draft genome of Liparis tanakae, snailfish: a comprehensive survey of snailfish specific genes.</title>
        <authorList>
            <person name="Kim W."/>
            <person name="Song I."/>
            <person name="Jeong J.-H."/>
            <person name="Kim D."/>
            <person name="Kim S."/>
            <person name="Ryu S."/>
            <person name="Song J.Y."/>
            <person name="Lee S.K."/>
        </authorList>
    </citation>
    <scope>NUCLEOTIDE SEQUENCE [LARGE SCALE GENOMIC DNA]</scope>
    <source>
        <tissue evidence="14">Muscle</tissue>
    </source>
</reference>
<dbReference type="Gene3D" id="1.20.1070.10">
    <property type="entry name" value="Rhodopsin 7-helix transmembrane proteins"/>
    <property type="match status" value="1"/>
</dbReference>
<evidence type="ECO:0000256" key="11">
    <source>
        <dbReference type="RuleBase" id="RU361191"/>
    </source>
</evidence>
<dbReference type="Pfam" id="PF00001">
    <property type="entry name" value="7tm_1"/>
    <property type="match status" value="1"/>
</dbReference>
<dbReference type="Proteomes" id="UP000314294">
    <property type="component" value="Unassembled WGS sequence"/>
</dbReference>
<dbReference type="SUPFAM" id="SSF81321">
    <property type="entry name" value="Family A G protein-coupled receptor-like"/>
    <property type="match status" value="1"/>
</dbReference>
<keyword evidence="4 11" id="KW-0770">Synapse</keyword>
<feature type="transmembrane region" description="Helical" evidence="11">
    <location>
        <begin position="366"/>
        <end position="389"/>
    </location>
</feature>
<dbReference type="EMBL" id="SRLO01000033">
    <property type="protein sequence ID" value="TNN83269.1"/>
    <property type="molecule type" value="Genomic_DNA"/>
</dbReference>
<dbReference type="AlphaFoldDB" id="A0A4Z2IZ54"/>
<keyword evidence="5 10" id="KW-0297">G-protein coupled receptor</keyword>
<keyword evidence="8 10" id="KW-0807">Transducer</keyword>
<dbReference type="PROSITE" id="PS00237">
    <property type="entry name" value="G_PROTEIN_RECEP_F1_1"/>
    <property type="match status" value="1"/>
</dbReference>
<evidence type="ECO:0000313" key="14">
    <source>
        <dbReference type="EMBL" id="TNN83269.1"/>
    </source>
</evidence>
<feature type="transmembrane region" description="Helical" evidence="11">
    <location>
        <begin position="98"/>
        <end position="121"/>
    </location>
</feature>